<accession>A0A518YH80</accession>
<feature type="domain" description="Tyr recombinase" evidence="5">
    <location>
        <begin position="181"/>
        <end position="362"/>
    </location>
</feature>
<dbReference type="PANTHER" id="PTHR30629">
    <property type="entry name" value="PROPHAGE INTEGRASE"/>
    <property type="match status" value="1"/>
</dbReference>
<evidence type="ECO:0000256" key="4">
    <source>
        <dbReference type="ARBA" id="ARBA00023172"/>
    </source>
</evidence>
<keyword evidence="4" id="KW-0233">DNA recombination</keyword>
<keyword evidence="3" id="KW-0238">DNA-binding</keyword>
<protein>
    <submittedName>
        <fullName evidence="6">Site-specific integrase</fullName>
    </submittedName>
</protein>
<reference evidence="6 7" key="1">
    <citation type="journal article" date="2019" name="Sci. Rep.">
        <title>Evolutionary mechanism leading to the multi-cagA genotype in Helicobacter pylori.</title>
        <authorList>
            <person name="Su H."/>
            <person name="Tissera K."/>
            <person name="Jang S."/>
            <person name="Choi Y.H."/>
            <person name="Kim A."/>
            <person name="Cho Y.J."/>
            <person name="Li M."/>
            <person name="Gunawardhana N."/>
            <person name="Merrell D.S."/>
            <person name="Ge L."/>
            <person name="Cha J.H."/>
        </authorList>
    </citation>
    <scope>NUCLEOTIDE SEQUENCE [LARGE SCALE GENOMIC DNA]</scope>
    <source>
        <strain evidence="6 7">B140</strain>
    </source>
</reference>
<dbReference type="InterPro" id="IPR010998">
    <property type="entry name" value="Integrase_recombinase_N"/>
</dbReference>
<dbReference type="RefSeq" id="WP_145818207.1">
    <property type="nucleotide sequence ID" value="NZ_CP024948.1"/>
</dbReference>
<evidence type="ECO:0000313" key="6">
    <source>
        <dbReference type="EMBL" id="QDY61447.1"/>
    </source>
</evidence>
<dbReference type="Proteomes" id="UP000320851">
    <property type="component" value="Chromosome"/>
</dbReference>
<dbReference type="Gene3D" id="1.10.443.10">
    <property type="entry name" value="Intergrase catalytic core"/>
    <property type="match status" value="1"/>
</dbReference>
<gene>
    <name evidence="6" type="ORF">CV728_08390</name>
</gene>
<keyword evidence="2" id="KW-0229">DNA integration</keyword>
<dbReference type="InterPro" id="IPR002104">
    <property type="entry name" value="Integrase_catalytic"/>
</dbReference>
<dbReference type="SUPFAM" id="SSF56349">
    <property type="entry name" value="DNA breaking-rejoining enzymes"/>
    <property type="match status" value="1"/>
</dbReference>
<proteinExistence type="inferred from homology"/>
<evidence type="ECO:0000256" key="3">
    <source>
        <dbReference type="ARBA" id="ARBA00023125"/>
    </source>
</evidence>
<dbReference type="PROSITE" id="PS51898">
    <property type="entry name" value="TYR_RECOMBINASE"/>
    <property type="match status" value="1"/>
</dbReference>
<name>A0A518YH80_HELPX</name>
<dbReference type="GO" id="GO:0003677">
    <property type="term" value="F:DNA binding"/>
    <property type="evidence" value="ECO:0007669"/>
    <property type="project" value="UniProtKB-KW"/>
</dbReference>
<evidence type="ECO:0000256" key="1">
    <source>
        <dbReference type="ARBA" id="ARBA00008857"/>
    </source>
</evidence>
<dbReference type="AlphaFoldDB" id="A0A518YH80"/>
<evidence type="ECO:0000256" key="2">
    <source>
        <dbReference type="ARBA" id="ARBA00022908"/>
    </source>
</evidence>
<dbReference type="InterPro" id="IPR050808">
    <property type="entry name" value="Phage_Integrase"/>
</dbReference>
<dbReference type="CDD" id="cd01189">
    <property type="entry name" value="INT_ICEBs1_C_like"/>
    <property type="match status" value="1"/>
</dbReference>
<dbReference type="Gene3D" id="1.10.150.130">
    <property type="match status" value="1"/>
</dbReference>
<dbReference type="GO" id="GO:0015074">
    <property type="term" value="P:DNA integration"/>
    <property type="evidence" value="ECO:0007669"/>
    <property type="project" value="UniProtKB-KW"/>
</dbReference>
<evidence type="ECO:0000313" key="7">
    <source>
        <dbReference type="Proteomes" id="UP000320851"/>
    </source>
</evidence>
<dbReference type="PANTHER" id="PTHR30629:SF2">
    <property type="entry name" value="PROPHAGE INTEGRASE INTS-RELATED"/>
    <property type="match status" value="1"/>
</dbReference>
<organism evidence="6 7">
    <name type="scientific">Helicobacter pylori</name>
    <name type="common">Campylobacter pylori</name>
    <dbReference type="NCBI Taxonomy" id="210"/>
    <lineage>
        <taxon>Bacteria</taxon>
        <taxon>Pseudomonadati</taxon>
        <taxon>Campylobacterota</taxon>
        <taxon>Epsilonproteobacteria</taxon>
        <taxon>Campylobacterales</taxon>
        <taxon>Helicobacteraceae</taxon>
        <taxon>Helicobacter</taxon>
    </lineage>
</organism>
<dbReference type="InterPro" id="IPR013762">
    <property type="entry name" value="Integrase-like_cat_sf"/>
</dbReference>
<dbReference type="EMBL" id="CP024948">
    <property type="protein sequence ID" value="QDY61447.1"/>
    <property type="molecule type" value="Genomic_DNA"/>
</dbReference>
<dbReference type="Pfam" id="PF00589">
    <property type="entry name" value="Phage_integrase"/>
    <property type="match status" value="1"/>
</dbReference>
<dbReference type="GO" id="GO:0006310">
    <property type="term" value="P:DNA recombination"/>
    <property type="evidence" value="ECO:0007669"/>
    <property type="project" value="UniProtKB-KW"/>
</dbReference>
<evidence type="ECO:0000259" key="5">
    <source>
        <dbReference type="PROSITE" id="PS51898"/>
    </source>
</evidence>
<dbReference type="InterPro" id="IPR011010">
    <property type="entry name" value="DNA_brk_join_enz"/>
</dbReference>
<sequence length="368" mass="42686">MHNIYLRGNAIYLSYVKNSKRHRESLSKLIKSLNLENNQALEYLKGLSLEKILKMQKSNKEPEQESLKTAKKIKKDTSIKQAKESFFSQKIGLKEESLRFMRLRFSTILKLMNIKESSKVSKITKESVTNYHNNAFKKYKKNTLVSLNSLLKSFLEFCEQEGYIDKTPYFKITMKNAKEGEKIDPFSLNEIKAILKSAPDLRLKAFLMTAFFTGLRTGEQLALLWSDIDFENKKINIDKSLNLSGVITSPKNKPSIRKVDLLEPVEKILKELKATEPANKKMIFLSVPKRTQDFQRAFKKLLKALNFKDRKLYATRHTFASLMLSQGEEAMWISQTLGHKDLNTTYSTYSHYIPKQDKERAKFLKGIL</sequence>
<comment type="similarity">
    <text evidence="1">Belongs to the 'phage' integrase family.</text>
</comment>